<proteinExistence type="predicted"/>
<reference evidence="3 4" key="1">
    <citation type="submission" date="2015-01" db="EMBL/GenBank/DDBJ databases">
        <title>Draft genome of the acidophilic iron oxidizer Acidithrix ferrooxidans strain Py-F3.</title>
        <authorList>
            <person name="Poehlein A."/>
            <person name="Eisen S."/>
            <person name="Schloemann M."/>
            <person name="Johnson B.D."/>
            <person name="Daniel R."/>
            <person name="Muehling M."/>
        </authorList>
    </citation>
    <scope>NUCLEOTIDE SEQUENCE [LARGE SCALE GENOMIC DNA]</scope>
    <source>
        <strain evidence="3 4">Py-F3</strain>
    </source>
</reference>
<dbReference type="PANTHER" id="PTHR33121:SF79">
    <property type="entry name" value="CYCLIC DI-GMP PHOSPHODIESTERASE PDED-RELATED"/>
    <property type="match status" value="1"/>
</dbReference>
<dbReference type="InterPro" id="IPR035919">
    <property type="entry name" value="EAL_sf"/>
</dbReference>
<dbReference type="SUPFAM" id="SSF55073">
    <property type="entry name" value="Nucleotide cyclase"/>
    <property type="match status" value="1"/>
</dbReference>
<evidence type="ECO:0000259" key="2">
    <source>
        <dbReference type="PROSITE" id="PS50887"/>
    </source>
</evidence>
<dbReference type="PANTHER" id="PTHR33121">
    <property type="entry name" value="CYCLIC DI-GMP PHOSPHODIESTERASE PDEF"/>
    <property type="match status" value="1"/>
</dbReference>
<dbReference type="Proteomes" id="UP000032360">
    <property type="component" value="Unassembled WGS sequence"/>
</dbReference>
<dbReference type="GO" id="GO:0071111">
    <property type="term" value="F:cyclic-guanylate-specific phosphodiesterase activity"/>
    <property type="evidence" value="ECO:0007669"/>
    <property type="project" value="InterPro"/>
</dbReference>
<dbReference type="SMART" id="SM00267">
    <property type="entry name" value="GGDEF"/>
    <property type="match status" value="1"/>
</dbReference>
<dbReference type="Pfam" id="PF00990">
    <property type="entry name" value="GGDEF"/>
    <property type="match status" value="1"/>
</dbReference>
<dbReference type="EMBL" id="JXYS01000092">
    <property type="protein sequence ID" value="KJF16235.1"/>
    <property type="molecule type" value="Genomic_DNA"/>
</dbReference>
<dbReference type="Pfam" id="PF13185">
    <property type="entry name" value="GAF_2"/>
    <property type="match status" value="1"/>
</dbReference>
<dbReference type="InterPro" id="IPR050706">
    <property type="entry name" value="Cyclic-di-GMP_PDE-like"/>
</dbReference>
<dbReference type="Gene3D" id="3.20.20.450">
    <property type="entry name" value="EAL domain"/>
    <property type="match status" value="1"/>
</dbReference>
<feature type="domain" description="GGDEF" evidence="2">
    <location>
        <begin position="687"/>
        <end position="815"/>
    </location>
</feature>
<dbReference type="STRING" id="1280514.AXFE_29290"/>
<dbReference type="InterPro" id="IPR001633">
    <property type="entry name" value="EAL_dom"/>
</dbReference>
<dbReference type="CDD" id="cd01948">
    <property type="entry name" value="EAL"/>
    <property type="match status" value="1"/>
</dbReference>
<dbReference type="PROSITE" id="PS50887">
    <property type="entry name" value="GGDEF"/>
    <property type="match status" value="1"/>
</dbReference>
<dbReference type="SMART" id="SM00052">
    <property type="entry name" value="EAL"/>
    <property type="match status" value="1"/>
</dbReference>
<comment type="caution">
    <text evidence="3">The sequence shown here is derived from an EMBL/GenBank/DDBJ whole genome shotgun (WGS) entry which is preliminary data.</text>
</comment>
<dbReference type="PROSITE" id="PS50883">
    <property type="entry name" value="EAL"/>
    <property type="match status" value="1"/>
</dbReference>
<dbReference type="AlphaFoldDB" id="A0A0D8HE50"/>
<evidence type="ECO:0000259" key="1">
    <source>
        <dbReference type="PROSITE" id="PS50883"/>
    </source>
</evidence>
<dbReference type="InterPro" id="IPR043128">
    <property type="entry name" value="Rev_trsase/Diguanyl_cyclase"/>
</dbReference>
<accession>A0A0D8HE50</accession>
<sequence>MTEVPLDQSVNSIVNRFVRSVYIHLVELEGGCDEKAHPLIESEPEDRLRLYGIYLDGQQLLGDFVNHEKLLDRLRSFLGNQNRIPKDRWLRAIDLHEVEFREAHLEIIRAETAYRDGLYNLFIQISRDFDSFCALSEQSLFDSLANCVTKYLDAHRVTIFVAYGTISTGFDDRVTRVASGGHECSLSSSALFDSQDLMVGAFDSIRRGDVVVQSPGWQYVDETQFLEAYDSSHPRIDSDIRQGRIYFPFRISQARTGAIAISLHANSVIPGGISPIVDALGKELDRIFQARALVVRNRRLESAKSIRAKILFSESVNEIEIIKEATQALVQDEVVAGAAIFLRHDEDSTLRVAYGFVDPETQMILDGWTMTFGAGDELRYPLVESLITRKVVVTPGVPVAGSASMSLRPAIMANFEHSTLIRVPIVKDEYGIGVMALLAYDEEDNLVDDHLIGEFVNIQESSVTQARANLAKETSRWLAELNETLLESAGVLVSALTEEELLDPLCKALVSKGVFSTGIFLKRDRKLRTLRTVAASGIAVDEFDRLLVAFELEKKRSVLAKLAFGDSVQVCDRNHRDVDLAHWHKLLHSNGWISAVAAPVRRDGRAFGVLIVTSNQLEALSDSVVQMIKTVAMMIEHGFGEIDLKVSLNQERSRLSTLASMDFLTGIGNRAAFEYQCAIALENRKDEIIAIGILDLDGFKDLNDSFGHQAGDRYLKVLSQKILEASRSSEIVARLGGDEFGFCLRIQDVSEISSFVDRISDLIRDSTFELSVTGSFGWAFAPLDDASFDSLLAKADEALYAAKSGGGDQFKFYGGEVARSVGVRNSVREKLPDAIEKGVVSFKYQPKVQISTGDVCGLEMLLRWGSFETSVVIGELKNNPVLARSVGRYLIKRASSAREILDRQGLEAVDLSLNFSPSHFLGSDFENDLEPLSSRSRSFVIEITEDVAIEDFEEARLRISALKGSGFRISMDDFGSGFTSLSSIAKLTVDEIKIDRSFLLEADNDPNTYAVFSSLLMLGRLANARVVLEGIESRAQEELWVTLGGKFAQGYLYGRPRDLSESISIIRNQPIKPNLDVALPVEDFELIGHFLHFQHFHTNSRFLSSTDASCELGDWFDRRFEKWGLLDEFNSANMAHGRLHIYLQDAKSNLSRAYIDELEGEVRDRIVLLARAIKAISANRTG</sequence>
<keyword evidence="4" id="KW-1185">Reference proteome</keyword>
<dbReference type="InterPro" id="IPR003018">
    <property type="entry name" value="GAF"/>
</dbReference>
<dbReference type="NCBIfam" id="TIGR00254">
    <property type="entry name" value="GGDEF"/>
    <property type="match status" value="1"/>
</dbReference>
<dbReference type="InterPro" id="IPR000160">
    <property type="entry name" value="GGDEF_dom"/>
</dbReference>
<dbReference type="Gene3D" id="3.30.450.40">
    <property type="match status" value="1"/>
</dbReference>
<gene>
    <name evidence="3" type="primary">cph25</name>
    <name evidence="3" type="ORF">AXFE_29290</name>
</gene>
<dbReference type="InterPro" id="IPR029016">
    <property type="entry name" value="GAF-like_dom_sf"/>
</dbReference>
<dbReference type="PATRIC" id="fig|1280514.3.peg.3873"/>
<protein>
    <submittedName>
        <fullName evidence="3">Phytochrome-like protein cph2</fullName>
    </submittedName>
</protein>
<dbReference type="SUPFAM" id="SSF55781">
    <property type="entry name" value="GAF domain-like"/>
    <property type="match status" value="1"/>
</dbReference>
<feature type="domain" description="EAL" evidence="1">
    <location>
        <begin position="824"/>
        <end position="1070"/>
    </location>
</feature>
<organism evidence="3 4">
    <name type="scientific">Acidithrix ferrooxidans</name>
    <dbReference type="NCBI Taxonomy" id="1280514"/>
    <lineage>
        <taxon>Bacteria</taxon>
        <taxon>Bacillati</taxon>
        <taxon>Actinomycetota</taxon>
        <taxon>Acidimicrobiia</taxon>
        <taxon>Acidimicrobiales</taxon>
        <taxon>Acidimicrobiaceae</taxon>
        <taxon>Acidithrix</taxon>
    </lineage>
</organism>
<dbReference type="Gene3D" id="3.30.70.270">
    <property type="match status" value="1"/>
</dbReference>
<dbReference type="InterPro" id="IPR029787">
    <property type="entry name" value="Nucleotide_cyclase"/>
</dbReference>
<evidence type="ECO:0000313" key="3">
    <source>
        <dbReference type="EMBL" id="KJF16235.1"/>
    </source>
</evidence>
<dbReference type="Pfam" id="PF00563">
    <property type="entry name" value="EAL"/>
    <property type="match status" value="1"/>
</dbReference>
<dbReference type="SUPFAM" id="SSF141868">
    <property type="entry name" value="EAL domain-like"/>
    <property type="match status" value="1"/>
</dbReference>
<evidence type="ECO:0000313" key="4">
    <source>
        <dbReference type="Proteomes" id="UP000032360"/>
    </source>
</evidence>
<name>A0A0D8HE50_9ACTN</name>
<dbReference type="CDD" id="cd01949">
    <property type="entry name" value="GGDEF"/>
    <property type="match status" value="1"/>
</dbReference>